<evidence type="ECO:0000313" key="1">
    <source>
        <dbReference type="EMBL" id="KAA9007286.1"/>
    </source>
</evidence>
<organism evidence="1 2">
    <name type="scientific">Paenibacillus spiritus</name>
    <dbReference type="NCBI Taxonomy" id="2496557"/>
    <lineage>
        <taxon>Bacteria</taxon>
        <taxon>Bacillati</taxon>
        <taxon>Bacillota</taxon>
        <taxon>Bacilli</taxon>
        <taxon>Bacillales</taxon>
        <taxon>Paenibacillaceae</taxon>
        <taxon>Paenibacillus</taxon>
    </lineage>
</organism>
<gene>
    <name evidence="1" type="ORF">F4V43_02020</name>
</gene>
<dbReference type="EMBL" id="VYKK01000004">
    <property type="protein sequence ID" value="KAA9007286.1"/>
    <property type="molecule type" value="Genomic_DNA"/>
</dbReference>
<sequence length="93" mass="10453">MDGVKLKGRITSSNEGSEASLIIPIGDYNIMIFSDDSCGVGNGEIIRSQIFVYKEKPSLNENERIFGTETVEADTDTLFEAMQFCQRKLRNRL</sequence>
<proteinExistence type="predicted"/>
<evidence type="ECO:0000313" key="2">
    <source>
        <dbReference type="Proteomes" id="UP000367750"/>
    </source>
</evidence>
<reference evidence="1 2" key="1">
    <citation type="submission" date="2019-09" db="EMBL/GenBank/DDBJ databases">
        <title>Bacillus ochoae sp. nov., Paenibacillus whitsoniae sp. nov., Paenibacillus spiritus sp. nov. Isolated from the Mars Exploration Rover during spacecraft assembly.</title>
        <authorList>
            <person name="Seuylemezian A."/>
            <person name="Vaishampayan P."/>
        </authorList>
    </citation>
    <scope>NUCLEOTIDE SEQUENCE [LARGE SCALE GENOMIC DNA]</scope>
    <source>
        <strain evidence="1 2">MER_111</strain>
    </source>
</reference>
<accession>A0A5J5GGF1</accession>
<name>A0A5J5GGF1_9BACL</name>
<dbReference type="AlphaFoldDB" id="A0A5J5GGF1"/>
<dbReference type="Proteomes" id="UP000367750">
    <property type="component" value="Unassembled WGS sequence"/>
</dbReference>
<keyword evidence="2" id="KW-1185">Reference proteome</keyword>
<protein>
    <submittedName>
        <fullName evidence="1">Uncharacterized protein</fullName>
    </submittedName>
</protein>
<dbReference type="RefSeq" id="WP_150456576.1">
    <property type="nucleotide sequence ID" value="NZ_VYKK01000004.1"/>
</dbReference>
<comment type="caution">
    <text evidence="1">The sequence shown here is derived from an EMBL/GenBank/DDBJ whole genome shotgun (WGS) entry which is preliminary data.</text>
</comment>